<dbReference type="PROSITE" id="PS01124">
    <property type="entry name" value="HTH_ARAC_FAMILY_2"/>
    <property type="match status" value="1"/>
</dbReference>
<feature type="domain" description="HTH araC/xylS-type" evidence="5">
    <location>
        <begin position="329"/>
        <end position="431"/>
    </location>
</feature>
<dbReference type="Gene3D" id="3.40.50.2300">
    <property type="match status" value="1"/>
</dbReference>
<feature type="domain" description="Response regulatory" evidence="6">
    <location>
        <begin position="186"/>
        <end position="301"/>
    </location>
</feature>
<evidence type="ECO:0000256" key="2">
    <source>
        <dbReference type="ARBA" id="ARBA00023015"/>
    </source>
</evidence>
<evidence type="ECO:0008006" key="9">
    <source>
        <dbReference type="Google" id="ProtNLM"/>
    </source>
</evidence>
<keyword evidence="1 4" id="KW-0597">Phosphoprotein</keyword>
<dbReference type="PANTHER" id="PTHR43547">
    <property type="entry name" value="TWO-COMPONENT HISTIDINE KINASE"/>
    <property type="match status" value="1"/>
</dbReference>
<dbReference type="InterPro" id="IPR011006">
    <property type="entry name" value="CheY-like_superfamily"/>
</dbReference>
<dbReference type="SUPFAM" id="SSF46689">
    <property type="entry name" value="Homeodomain-like"/>
    <property type="match status" value="1"/>
</dbReference>
<keyword evidence="8" id="KW-1185">Reference proteome</keyword>
<dbReference type="InterPro" id="IPR009057">
    <property type="entry name" value="Homeodomain-like_sf"/>
</dbReference>
<dbReference type="EMBL" id="BNAO01000001">
    <property type="protein sequence ID" value="GHG61449.1"/>
    <property type="molecule type" value="Genomic_DNA"/>
</dbReference>
<dbReference type="InterPro" id="IPR018060">
    <property type="entry name" value="HTH_AraC"/>
</dbReference>
<comment type="caution">
    <text evidence="7">The sequence shown here is derived from an EMBL/GenBank/DDBJ whole genome shotgun (WGS) entry which is preliminary data.</text>
</comment>
<dbReference type="RefSeq" id="WP_189429996.1">
    <property type="nucleotide sequence ID" value="NZ_BNAO01000001.1"/>
</dbReference>
<protein>
    <recommendedName>
        <fullName evidence="9">AraC family transcriptional regulator</fullName>
    </recommendedName>
</protein>
<evidence type="ECO:0000259" key="5">
    <source>
        <dbReference type="PROSITE" id="PS01124"/>
    </source>
</evidence>
<evidence type="ECO:0000259" key="6">
    <source>
        <dbReference type="PROSITE" id="PS50110"/>
    </source>
</evidence>
<dbReference type="Gene3D" id="1.10.10.60">
    <property type="entry name" value="Homeodomain-like"/>
    <property type="match status" value="1"/>
</dbReference>
<organism evidence="7 8">
    <name type="scientific">Alishewanella longhuensis</name>
    <dbReference type="NCBI Taxonomy" id="1091037"/>
    <lineage>
        <taxon>Bacteria</taxon>
        <taxon>Pseudomonadati</taxon>
        <taxon>Pseudomonadota</taxon>
        <taxon>Gammaproteobacteria</taxon>
        <taxon>Alteromonadales</taxon>
        <taxon>Alteromonadaceae</taxon>
        <taxon>Alishewanella</taxon>
    </lineage>
</organism>
<sequence length="437" mass="48472">MTYRFTGSPALRYLGATKETKRTHSPHFIAEDELIKHLIAYEPIFANVKGKLIWDLSCCSMICADLTVFNAAIDDLLLNILNHCGSSNVAVSGEAHTDSVSLSVVISGASSKAHADIDNHHFRQLMCSINADINFTESAAGLSIKIMLPAEQRLVNGEQPAERQINQYNLGELARFSSEADSFHPLLLVVEPNNELREFLKQLLQSDYRVLEAINGKQALKTATSDIPDLIITDVLLQELDGLSLIKELSTQDSTSHIPVMFLSGIKATETKIDALTLGAVDYLTKPFNAAELLLKIRNLVQTRYRVVLTNGGRLPVDRLKNALPEREIKFLTALEHNLASQFANALLDTTLLASNLAMSERQLQRKLKAMLNQTPAEYIREYRLHRAKDLLLKGKPVALVADLVGFTSSSHFSRSFKSTFKQSPSEFIQAYAASYS</sequence>
<dbReference type="PANTHER" id="PTHR43547:SF2">
    <property type="entry name" value="HYBRID SIGNAL TRANSDUCTION HISTIDINE KINASE C"/>
    <property type="match status" value="1"/>
</dbReference>
<dbReference type="PROSITE" id="PS50110">
    <property type="entry name" value="RESPONSE_REGULATORY"/>
    <property type="match status" value="1"/>
</dbReference>
<reference evidence="8" key="1">
    <citation type="journal article" date="2019" name="Int. J. Syst. Evol. Microbiol.">
        <title>The Global Catalogue of Microorganisms (GCM) 10K type strain sequencing project: providing services to taxonomists for standard genome sequencing and annotation.</title>
        <authorList>
            <consortium name="The Broad Institute Genomics Platform"/>
            <consortium name="The Broad Institute Genome Sequencing Center for Infectious Disease"/>
            <person name="Wu L."/>
            <person name="Ma J."/>
        </authorList>
    </citation>
    <scope>NUCLEOTIDE SEQUENCE [LARGE SCALE GENOMIC DNA]</scope>
    <source>
        <strain evidence="8">CGMCC 1.7003</strain>
    </source>
</reference>
<evidence type="ECO:0000313" key="8">
    <source>
        <dbReference type="Proteomes" id="UP000659697"/>
    </source>
</evidence>
<gene>
    <name evidence="7" type="ORF">GCM10010919_05910</name>
</gene>
<proteinExistence type="predicted"/>
<evidence type="ECO:0000256" key="4">
    <source>
        <dbReference type="PROSITE-ProRule" id="PRU00169"/>
    </source>
</evidence>
<accession>A0ABQ3KVE3</accession>
<dbReference type="Pfam" id="PF00072">
    <property type="entry name" value="Response_reg"/>
    <property type="match status" value="1"/>
</dbReference>
<evidence type="ECO:0000256" key="3">
    <source>
        <dbReference type="ARBA" id="ARBA00023163"/>
    </source>
</evidence>
<dbReference type="SMART" id="SM00342">
    <property type="entry name" value="HTH_ARAC"/>
    <property type="match status" value="1"/>
</dbReference>
<dbReference type="SMART" id="SM00448">
    <property type="entry name" value="REC"/>
    <property type="match status" value="1"/>
</dbReference>
<evidence type="ECO:0000256" key="1">
    <source>
        <dbReference type="ARBA" id="ARBA00022553"/>
    </source>
</evidence>
<dbReference type="Proteomes" id="UP000659697">
    <property type="component" value="Unassembled WGS sequence"/>
</dbReference>
<name>A0ABQ3KVE3_9ALTE</name>
<dbReference type="InterPro" id="IPR001789">
    <property type="entry name" value="Sig_transdc_resp-reg_receiver"/>
</dbReference>
<feature type="modified residue" description="4-aspartylphosphate" evidence="4">
    <location>
        <position position="234"/>
    </location>
</feature>
<evidence type="ECO:0000313" key="7">
    <source>
        <dbReference type="EMBL" id="GHG61449.1"/>
    </source>
</evidence>
<dbReference type="Pfam" id="PF12833">
    <property type="entry name" value="HTH_18"/>
    <property type="match status" value="1"/>
</dbReference>
<keyword evidence="2" id="KW-0805">Transcription regulation</keyword>
<dbReference type="SUPFAM" id="SSF52172">
    <property type="entry name" value="CheY-like"/>
    <property type="match status" value="1"/>
</dbReference>
<keyword evidence="3" id="KW-0804">Transcription</keyword>